<dbReference type="EMBL" id="JAFBDR010000016">
    <property type="protein sequence ID" value="MBM7572361.1"/>
    <property type="molecule type" value="Genomic_DNA"/>
</dbReference>
<proteinExistence type="predicted"/>
<keyword evidence="2" id="KW-1185">Reference proteome</keyword>
<comment type="caution">
    <text evidence="1">The sequence shown here is derived from an EMBL/GenBank/DDBJ whole genome shotgun (WGS) entry which is preliminary data.</text>
</comment>
<evidence type="ECO:0000313" key="2">
    <source>
        <dbReference type="Proteomes" id="UP001296943"/>
    </source>
</evidence>
<protein>
    <submittedName>
        <fullName evidence="1">Uncharacterized protein</fullName>
    </submittedName>
</protein>
<name>A0ABS2N2J4_9BACI</name>
<dbReference type="RefSeq" id="WP_204500706.1">
    <property type="nucleotide sequence ID" value="NZ_JAFBDR010000016.1"/>
</dbReference>
<gene>
    <name evidence="1" type="ORF">JOC48_002864</name>
</gene>
<accession>A0ABS2N2J4</accession>
<sequence length="62" mass="7196">MENVKFNRLFSYGIQEIHTKRGNTKLEEHYSKFGAESIGLGRMAINEIASKELIELYLYKGE</sequence>
<reference evidence="1 2" key="1">
    <citation type="submission" date="2021-01" db="EMBL/GenBank/DDBJ databases">
        <title>Genomic Encyclopedia of Type Strains, Phase IV (KMG-IV): sequencing the most valuable type-strain genomes for metagenomic binning, comparative biology and taxonomic classification.</title>
        <authorList>
            <person name="Goeker M."/>
        </authorList>
    </citation>
    <scope>NUCLEOTIDE SEQUENCE [LARGE SCALE GENOMIC DNA]</scope>
    <source>
        <strain evidence="1 2">DSM 23711</strain>
    </source>
</reference>
<dbReference type="Proteomes" id="UP001296943">
    <property type="component" value="Unassembled WGS sequence"/>
</dbReference>
<organism evidence="1 2">
    <name type="scientific">Aquibacillus albus</name>
    <dbReference type="NCBI Taxonomy" id="1168171"/>
    <lineage>
        <taxon>Bacteria</taxon>
        <taxon>Bacillati</taxon>
        <taxon>Bacillota</taxon>
        <taxon>Bacilli</taxon>
        <taxon>Bacillales</taxon>
        <taxon>Bacillaceae</taxon>
        <taxon>Aquibacillus</taxon>
    </lineage>
</organism>
<evidence type="ECO:0000313" key="1">
    <source>
        <dbReference type="EMBL" id="MBM7572361.1"/>
    </source>
</evidence>